<dbReference type="AlphaFoldDB" id="A0A444RZD3"/>
<proteinExistence type="predicted"/>
<accession>A0A444RZD3</accession>
<protein>
    <submittedName>
        <fullName evidence="2">Uncharacterized protein</fullName>
    </submittedName>
</protein>
<name>A0A444RZD3_VERDA</name>
<evidence type="ECO:0000313" key="2">
    <source>
        <dbReference type="EMBL" id="RXG46536.1"/>
    </source>
</evidence>
<reference evidence="2 3" key="1">
    <citation type="submission" date="2018-12" db="EMBL/GenBank/DDBJ databases">
        <title>Genome of Verticillium dahliae isolate Getta Getta.</title>
        <authorList>
            <person name="Gardiner D.M."/>
        </authorList>
    </citation>
    <scope>NUCLEOTIDE SEQUENCE [LARGE SCALE GENOMIC DNA]</scope>
    <source>
        <strain evidence="2 3">Getta Getta</strain>
    </source>
</reference>
<evidence type="ECO:0000256" key="1">
    <source>
        <dbReference type="SAM" id="MobiDB-lite"/>
    </source>
</evidence>
<sequence length="109" mass="12474">MAAPRDWTRPRLQPRPDCLSQAILYEAKNEDQSRSNMQRAARTRSSKPSPAGRINQALLEPRSDRHRSSQPPSYLLALPIRCCNDPPPERTLPPPIRQSTQRYPGPRNH</sequence>
<feature type="region of interest" description="Disordered" evidence="1">
    <location>
        <begin position="25"/>
        <end position="109"/>
    </location>
</feature>
<evidence type="ECO:0000313" key="3">
    <source>
        <dbReference type="Proteomes" id="UP000288725"/>
    </source>
</evidence>
<feature type="compositionally biased region" description="Pro residues" evidence="1">
    <location>
        <begin position="85"/>
        <end position="96"/>
    </location>
</feature>
<gene>
    <name evidence="2" type="ORF">VDGE_30589</name>
</gene>
<dbReference type="EMBL" id="RSDZ01000050">
    <property type="protein sequence ID" value="RXG46536.1"/>
    <property type="molecule type" value="Genomic_DNA"/>
</dbReference>
<dbReference type="Proteomes" id="UP000288725">
    <property type="component" value="Unassembled WGS sequence"/>
</dbReference>
<comment type="caution">
    <text evidence="2">The sequence shown here is derived from an EMBL/GenBank/DDBJ whole genome shotgun (WGS) entry which is preliminary data.</text>
</comment>
<organism evidence="2 3">
    <name type="scientific">Verticillium dahliae</name>
    <name type="common">Verticillium wilt</name>
    <dbReference type="NCBI Taxonomy" id="27337"/>
    <lineage>
        <taxon>Eukaryota</taxon>
        <taxon>Fungi</taxon>
        <taxon>Dikarya</taxon>
        <taxon>Ascomycota</taxon>
        <taxon>Pezizomycotina</taxon>
        <taxon>Sordariomycetes</taxon>
        <taxon>Hypocreomycetidae</taxon>
        <taxon>Glomerellales</taxon>
        <taxon>Plectosphaerellaceae</taxon>
        <taxon>Verticillium</taxon>
    </lineage>
</organism>